<name>A0A4Z1QZY0_9GAMM</name>
<evidence type="ECO:0000313" key="3">
    <source>
        <dbReference type="Proteomes" id="UP000298681"/>
    </source>
</evidence>
<keyword evidence="3" id="KW-1185">Reference proteome</keyword>
<dbReference type="NCBIfam" id="TIGR02532">
    <property type="entry name" value="IV_pilin_GFxxxE"/>
    <property type="match status" value="1"/>
</dbReference>
<dbReference type="EMBL" id="SPUH01000002">
    <property type="protein sequence ID" value="TKS52812.1"/>
    <property type="molecule type" value="Genomic_DNA"/>
</dbReference>
<keyword evidence="1" id="KW-1133">Transmembrane helix</keyword>
<protein>
    <submittedName>
        <fullName evidence="2">Prepilin-type N-terminal cleavage/methylation domain-containing protein</fullName>
    </submittedName>
</protein>
<dbReference type="PROSITE" id="PS00409">
    <property type="entry name" value="PROKAR_NTER_METHYL"/>
    <property type="match status" value="1"/>
</dbReference>
<keyword evidence="1" id="KW-0472">Membrane</keyword>
<sequence length="164" mass="17622">MAWVSRCTPWVPMANRAARATMPTWVSCPRADRGRPVAGFSLLELLVVLFLISVMAAMVAPRLQRTYEAIASSGDRAEVLRSIEQLPFIARAQTQTLSLQPGNASGAELTQILGLPEGWLVAPVSALRVEINGFCHPAVLRVSGAGTVEDWALAAPDCRVDDAL</sequence>
<dbReference type="Proteomes" id="UP000298681">
    <property type="component" value="Unassembled WGS sequence"/>
</dbReference>
<dbReference type="Pfam" id="PF07963">
    <property type="entry name" value="N_methyl"/>
    <property type="match status" value="1"/>
</dbReference>
<reference evidence="2 3" key="1">
    <citation type="submission" date="2019-01" db="EMBL/GenBank/DDBJ databases">
        <authorList>
            <person name="Zhang S."/>
        </authorList>
    </citation>
    <scope>NUCLEOTIDE SEQUENCE [LARGE SCALE GENOMIC DNA]</scope>
    <source>
        <strain evidence="2 3">1626</strain>
    </source>
</reference>
<gene>
    <name evidence="2" type="ORF">E4582_11265</name>
</gene>
<evidence type="ECO:0000256" key="1">
    <source>
        <dbReference type="SAM" id="Phobius"/>
    </source>
</evidence>
<comment type="caution">
    <text evidence="2">The sequence shown here is derived from an EMBL/GenBank/DDBJ whole genome shotgun (WGS) entry which is preliminary data.</text>
</comment>
<proteinExistence type="predicted"/>
<dbReference type="InterPro" id="IPR045584">
    <property type="entry name" value="Pilin-like"/>
</dbReference>
<accession>A0A4Z1QZY0</accession>
<feature type="transmembrane region" description="Helical" evidence="1">
    <location>
        <begin position="37"/>
        <end position="60"/>
    </location>
</feature>
<evidence type="ECO:0000313" key="2">
    <source>
        <dbReference type="EMBL" id="TKS52812.1"/>
    </source>
</evidence>
<organism evidence="2 3">
    <name type="scientific">Luteimonas yindakuii</name>
    <dbReference type="NCBI Taxonomy" id="2565782"/>
    <lineage>
        <taxon>Bacteria</taxon>
        <taxon>Pseudomonadati</taxon>
        <taxon>Pseudomonadota</taxon>
        <taxon>Gammaproteobacteria</taxon>
        <taxon>Lysobacterales</taxon>
        <taxon>Lysobacteraceae</taxon>
        <taxon>Luteimonas</taxon>
    </lineage>
</organism>
<keyword evidence="1" id="KW-0812">Transmembrane</keyword>
<dbReference type="AlphaFoldDB" id="A0A4Z1QZY0"/>
<dbReference type="SUPFAM" id="SSF54523">
    <property type="entry name" value="Pili subunits"/>
    <property type="match status" value="1"/>
</dbReference>
<dbReference type="InterPro" id="IPR012902">
    <property type="entry name" value="N_methyl_site"/>
</dbReference>